<name>A0A1G6UHU6_9BACT</name>
<dbReference type="AlphaFoldDB" id="A0A1G6UHU6"/>
<feature type="domain" description="NodB homology" evidence="1">
    <location>
        <begin position="38"/>
        <end position="182"/>
    </location>
</feature>
<organism evidence="2 3">
    <name type="scientific">Algoriphagus faecimaris</name>
    <dbReference type="NCBI Taxonomy" id="686796"/>
    <lineage>
        <taxon>Bacteria</taxon>
        <taxon>Pseudomonadati</taxon>
        <taxon>Bacteroidota</taxon>
        <taxon>Cytophagia</taxon>
        <taxon>Cytophagales</taxon>
        <taxon>Cyclobacteriaceae</taxon>
        <taxon>Algoriphagus</taxon>
    </lineage>
</organism>
<protein>
    <submittedName>
        <fullName evidence="2">Polysaccharide deacetylase</fullName>
    </submittedName>
</protein>
<gene>
    <name evidence="2" type="ORF">SAMN04488104_102850</name>
</gene>
<keyword evidence="3" id="KW-1185">Reference proteome</keyword>
<dbReference type="InterPro" id="IPR002509">
    <property type="entry name" value="NODB_dom"/>
</dbReference>
<dbReference type="GO" id="GO:0016810">
    <property type="term" value="F:hydrolase activity, acting on carbon-nitrogen (but not peptide) bonds"/>
    <property type="evidence" value="ECO:0007669"/>
    <property type="project" value="InterPro"/>
</dbReference>
<sequence>MNLQRPILVISLDFELHWGRFDKYSLEEHQGYYEGTLQAIPRILELFEKHQIHATWATVGMLLAKDWEEWTHYSPALLPGYVNSNYSAYHWAINKPNLKGLFAPELALKVSQTPGQEMASHSFAHYYAMESGASKESFQADLMASKKITKDKLGKDPVSLVFPRNQYDPQIIQSASEVGFKNFRTNPEDWFWKNTVEETLLKKIFRTGDTLYPLGKTSSYESPEVYGDICKIPASRLLRPYRKGSIFNPTRIKRIKSEIRAACKQNQVYHLWWHPHNFGHYPMENLKVLEELLEFIDEMKATSGLESKTMEELAKIMFETIEKEKSSDQNISVN</sequence>
<dbReference type="SUPFAM" id="SSF88713">
    <property type="entry name" value="Glycoside hydrolase/deacetylase"/>
    <property type="match status" value="1"/>
</dbReference>
<dbReference type="Pfam" id="PF01522">
    <property type="entry name" value="Polysacc_deac_1"/>
    <property type="match status" value="1"/>
</dbReference>
<dbReference type="STRING" id="686796.SAMN04488104_102850"/>
<dbReference type="EMBL" id="FNAC01000028">
    <property type="protein sequence ID" value="SDD40883.1"/>
    <property type="molecule type" value="Genomic_DNA"/>
</dbReference>
<proteinExistence type="predicted"/>
<dbReference type="Proteomes" id="UP000199060">
    <property type="component" value="Unassembled WGS sequence"/>
</dbReference>
<evidence type="ECO:0000313" key="2">
    <source>
        <dbReference type="EMBL" id="SDD40883.1"/>
    </source>
</evidence>
<dbReference type="GO" id="GO:0005975">
    <property type="term" value="P:carbohydrate metabolic process"/>
    <property type="evidence" value="ECO:0007669"/>
    <property type="project" value="InterPro"/>
</dbReference>
<reference evidence="3" key="1">
    <citation type="submission" date="2016-10" db="EMBL/GenBank/DDBJ databases">
        <authorList>
            <person name="Varghese N."/>
            <person name="Submissions S."/>
        </authorList>
    </citation>
    <scope>NUCLEOTIDE SEQUENCE [LARGE SCALE GENOMIC DNA]</scope>
    <source>
        <strain evidence="3">DSM 23095</strain>
    </source>
</reference>
<evidence type="ECO:0000259" key="1">
    <source>
        <dbReference type="Pfam" id="PF01522"/>
    </source>
</evidence>
<accession>A0A1G6UHU6</accession>
<dbReference type="RefSeq" id="WP_244887423.1">
    <property type="nucleotide sequence ID" value="NZ_FNAC01000028.1"/>
</dbReference>
<evidence type="ECO:0000313" key="3">
    <source>
        <dbReference type="Proteomes" id="UP000199060"/>
    </source>
</evidence>
<dbReference type="Gene3D" id="3.20.20.370">
    <property type="entry name" value="Glycoside hydrolase/deacetylase"/>
    <property type="match status" value="1"/>
</dbReference>
<dbReference type="InterPro" id="IPR011330">
    <property type="entry name" value="Glyco_hydro/deAcase_b/a-brl"/>
</dbReference>